<feature type="compositionally biased region" description="Polar residues" evidence="1">
    <location>
        <begin position="459"/>
        <end position="481"/>
    </location>
</feature>
<name>A0A6L2JDR8_TANCI</name>
<reference evidence="2" key="1">
    <citation type="journal article" date="2019" name="Sci. Rep.">
        <title>Draft genome of Tanacetum cinerariifolium, the natural source of mosquito coil.</title>
        <authorList>
            <person name="Yamashiro T."/>
            <person name="Shiraishi A."/>
            <person name="Satake H."/>
            <person name="Nakayama K."/>
        </authorList>
    </citation>
    <scope>NUCLEOTIDE SEQUENCE</scope>
</reference>
<feature type="region of interest" description="Disordered" evidence="1">
    <location>
        <begin position="1"/>
        <end position="250"/>
    </location>
</feature>
<sequence>MMRSGTPRPTKSTMLVPLEKQHLSQASAKRKRSGLDTSITPPTATTTPTPTVAVTPRLTADAKGKQPAKAKSPSDPTEVARTEAQQLKIVLRRSRQQTHISQLGSSGTDEGTDTDAQEKDRDDNEGDERDKSDDEEEDDAEDKDGDERDDDDDDLEIPKTNAQDDAERGEDDDEESKSDEESDREETREGESFDPIPRIPEDSEDDGNDKEDQGLNDGDEERLNEEEEADELYRDQESSSVSSQFVTSMQNPTSDAGMEFIFATASSSVAPLQTSTPIMTPSTIATFTTISHAPIPPMTIPSEVLQNLPTFDSMFHFEDRLKSLEANFSKYIQTNPFAKAVSNIPAEVLTRSSHSSRTSYAVAADLSEMELKKILIEKMEGNKSIQRSDEQRNLYKALVDAYEADKTIPDSYRETVILKRRRDDDDDQEEGPSAGSDRGSKRQREGKEPESASAPLETGSRSAGRSTKGSKSRQVSVSADDQTIVQYSQHPEWFYQPKKPPTLDRDWNKTLPALQGSTETWISELAKQADSRSSFNELLDTPLDFSNFTMNRLRVDTLTPELLAGPTFELMKGSCTSLIELEYHLEEFYKATMDQLDWVNPEGQQLGSSFINYDKHTLWGVSHWGRKRQQFYGFVVNRESALDVYSKRRIIAVTDLKIVEWHSYKHLDWITVRRDDDKLYKFKEGDFKRLCLQDIEDMLLLFVQGKLSNMTVEERFAFNVSLRMFTRSIVIQRRVEDLQLGVESYQKRLNLTKPDTYQSDLNDGRLNDVRNALDDRLKGIRMQYLPQTIWRKGDKERAAAMIQAIDKMLKTRRIMRSLERFVGGRLNKQCLSAKFS</sequence>
<gene>
    <name evidence="2" type="ORF">Tci_007116</name>
</gene>
<dbReference type="EMBL" id="BKCJ010000658">
    <property type="protein sequence ID" value="GEU35138.1"/>
    <property type="molecule type" value="Genomic_DNA"/>
</dbReference>
<feature type="compositionally biased region" description="Acidic residues" evidence="1">
    <location>
        <begin position="133"/>
        <end position="155"/>
    </location>
</feature>
<feature type="compositionally biased region" description="Polar residues" evidence="1">
    <location>
        <begin position="97"/>
        <end position="109"/>
    </location>
</feature>
<evidence type="ECO:0000256" key="1">
    <source>
        <dbReference type="SAM" id="MobiDB-lite"/>
    </source>
</evidence>
<feature type="compositionally biased region" description="Basic and acidic residues" evidence="1">
    <location>
        <begin position="116"/>
        <end position="132"/>
    </location>
</feature>
<proteinExistence type="predicted"/>
<protein>
    <submittedName>
        <fullName evidence="2">Uncharacterized protein</fullName>
    </submittedName>
</protein>
<organism evidence="2">
    <name type="scientific">Tanacetum cinerariifolium</name>
    <name type="common">Dalmatian daisy</name>
    <name type="synonym">Chrysanthemum cinerariifolium</name>
    <dbReference type="NCBI Taxonomy" id="118510"/>
    <lineage>
        <taxon>Eukaryota</taxon>
        <taxon>Viridiplantae</taxon>
        <taxon>Streptophyta</taxon>
        <taxon>Embryophyta</taxon>
        <taxon>Tracheophyta</taxon>
        <taxon>Spermatophyta</taxon>
        <taxon>Magnoliopsida</taxon>
        <taxon>eudicotyledons</taxon>
        <taxon>Gunneridae</taxon>
        <taxon>Pentapetalae</taxon>
        <taxon>asterids</taxon>
        <taxon>campanulids</taxon>
        <taxon>Asterales</taxon>
        <taxon>Asteraceae</taxon>
        <taxon>Asteroideae</taxon>
        <taxon>Anthemideae</taxon>
        <taxon>Anthemidinae</taxon>
        <taxon>Tanacetum</taxon>
    </lineage>
</organism>
<feature type="compositionally biased region" description="Low complexity" evidence="1">
    <location>
        <begin position="40"/>
        <end position="56"/>
    </location>
</feature>
<feature type="compositionally biased region" description="Acidic residues" evidence="1">
    <location>
        <begin position="217"/>
        <end position="230"/>
    </location>
</feature>
<feature type="compositionally biased region" description="Basic and acidic residues" evidence="1">
    <location>
        <begin position="438"/>
        <end position="450"/>
    </location>
</feature>
<evidence type="ECO:0000313" key="2">
    <source>
        <dbReference type="EMBL" id="GEU35138.1"/>
    </source>
</evidence>
<comment type="caution">
    <text evidence="2">The sequence shown here is derived from an EMBL/GenBank/DDBJ whole genome shotgun (WGS) entry which is preliminary data.</text>
</comment>
<feature type="compositionally biased region" description="Acidic residues" evidence="1">
    <location>
        <begin position="167"/>
        <end position="184"/>
    </location>
</feature>
<dbReference type="AlphaFoldDB" id="A0A6L2JDR8"/>
<accession>A0A6L2JDR8</accession>
<feature type="region of interest" description="Disordered" evidence="1">
    <location>
        <begin position="417"/>
        <end position="481"/>
    </location>
</feature>